<evidence type="ECO:0000313" key="1">
    <source>
        <dbReference type="EMBL" id="KTB44108.1"/>
    </source>
</evidence>
<dbReference type="EMBL" id="LATX01000998">
    <property type="protein sequence ID" value="KTB44108.1"/>
    <property type="molecule type" value="Genomic_DNA"/>
</dbReference>
<evidence type="ECO:0000313" key="4">
    <source>
        <dbReference type="EMBL" id="KTB47268.1"/>
    </source>
</evidence>
<dbReference type="AlphaFoldDB" id="A0A0W0G694"/>
<accession>A0A0W0G694</accession>
<protein>
    <submittedName>
        <fullName evidence="1">Uncharacterized protein</fullName>
    </submittedName>
</protein>
<name>A0A0W0G694_MONRR</name>
<evidence type="ECO:0000313" key="5">
    <source>
        <dbReference type="Proteomes" id="UP000054988"/>
    </source>
</evidence>
<dbReference type="EMBL" id="LATX01000070">
    <property type="protein sequence ID" value="KTB47268.1"/>
    <property type="molecule type" value="Genomic_DNA"/>
</dbReference>
<evidence type="ECO:0000313" key="3">
    <source>
        <dbReference type="EMBL" id="KTB46633.1"/>
    </source>
</evidence>
<evidence type="ECO:0000313" key="2">
    <source>
        <dbReference type="EMBL" id="KTB45979.1"/>
    </source>
</evidence>
<sequence>MFQLLLGPAPLAFHSASASPPLVKRAYGVINDSWVADGQIDFAALDTATRLAESAGAGADGSVGILFGLASTQRTSF</sequence>
<dbReference type="EMBL" id="LATX01000532">
    <property type="protein sequence ID" value="KTB45979.1"/>
    <property type="molecule type" value="Genomic_DNA"/>
</dbReference>
<dbReference type="Proteomes" id="UP000054988">
    <property type="component" value="Unassembled WGS sequence"/>
</dbReference>
<reference evidence="1 5" key="1">
    <citation type="submission" date="2015-12" db="EMBL/GenBank/DDBJ databases">
        <title>Draft genome sequence of Moniliophthora roreri, the causal agent of frosty pod rot of cacao.</title>
        <authorList>
            <person name="Aime M.C."/>
            <person name="Diaz-Valderrama J.R."/>
            <person name="Kijpornyongpan T."/>
            <person name="Phillips-Mora W."/>
        </authorList>
    </citation>
    <scope>NUCLEOTIDE SEQUENCE [LARGE SCALE GENOMIC DNA]</scope>
    <source>
        <strain evidence="1 5">MCA 2952</strain>
    </source>
</reference>
<organism evidence="1 5">
    <name type="scientific">Moniliophthora roreri</name>
    <name type="common">Frosty pod rot fungus</name>
    <name type="synonym">Monilia roreri</name>
    <dbReference type="NCBI Taxonomy" id="221103"/>
    <lineage>
        <taxon>Eukaryota</taxon>
        <taxon>Fungi</taxon>
        <taxon>Dikarya</taxon>
        <taxon>Basidiomycota</taxon>
        <taxon>Agaricomycotina</taxon>
        <taxon>Agaricomycetes</taxon>
        <taxon>Agaricomycetidae</taxon>
        <taxon>Agaricales</taxon>
        <taxon>Marasmiineae</taxon>
        <taxon>Marasmiaceae</taxon>
        <taxon>Moniliophthora</taxon>
    </lineage>
</organism>
<proteinExistence type="predicted"/>
<dbReference type="EMBL" id="LATX01000300">
    <property type="protein sequence ID" value="KTB46633.1"/>
    <property type="molecule type" value="Genomic_DNA"/>
</dbReference>
<comment type="caution">
    <text evidence="1">The sequence shown here is derived from an EMBL/GenBank/DDBJ whole genome shotgun (WGS) entry which is preliminary data.</text>
</comment>
<gene>
    <name evidence="2" type="ORF">WG66_1445</name>
    <name evidence="4" type="ORF">WG66_154</name>
    <name evidence="1" type="ORF">WG66_3319</name>
    <name evidence="3" type="ORF">WG66_791</name>
</gene>